<dbReference type="EMBL" id="JAVDZE010000001">
    <property type="protein sequence ID" value="MDV3103453.1"/>
    <property type="molecule type" value="Genomic_DNA"/>
</dbReference>
<keyword evidence="2" id="KW-1185">Reference proteome</keyword>
<accession>A0AAE4NSC4</accession>
<reference evidence="1 2" key="1">
    <citation type="submission" date="2023-08" db="EMBL/GenBank/DDBJ databases">
        <title>Draft genome sequence of Thermococcus waiotapuensis WT1T, a thermophilic sulphur-dependent archaeon from order Thermococcales.</title>
        <authorList>
            <person name="Manners S.H."/>
            <person name="Carere C.R."/>
            <person name="Dhami M.K."/>
            <person name="Dobson R.C.J."/>
            <person name="Stott M.B."/>
        </authorList>
    </citation>
    <scope>NUCLEOTIDE SEQUENCE [LARGE SCALE GENOMIC DNA]</scope>
    <source>
        <strain evidence="1 2">WT1</strain>
    </source>
</reference>
<protein>
    <submittedName>
        <fullName evidence="1">Uncharacterized protein</fullName>
    </submittedName>
</protein>
<gene>
    <name evidence="1" type="ORF">RBI02_02675</name>
</gene>
<comment type="caution">
    <text evidence="1">The sequence shown here is derived from an EMBL/GenBank/DDBJ whole genome shotgun (WGS) entry which is preliminary data.</text>
</comment>
<dbReference type="Proteomes" id="UP001245683">
    <property type="component" value="Unassembled WGS sequence"/>
</dbReference>
<organism evidence="1 2">
    <name type="scientific">Thermococcus waiotapuensis</name>
    <dbReference type="NCBI Taxonomy" id="90909"/>
    <lineage>
        <taxon>Archaea</taxon>
        <taxon>Methanobacteriati</taxon>
        <taxon>Methanobacteriota</taxon>
        <taxon>Thermococci</taxon>
        <taxon>Thermococcales</taxon>
        <taxon>Thermococcaceae</taxon>
        <taxon>Thermococcus</taxon>
    </lineage>
</organism>
<name>A0AAE4NSC4_9EURY</name>
<evidence type="ECO:0000313" key="2">
    <source>
        <dbReference type="Proteomes" id="UP001245683"/>
    </source>
</evidence>
<evidence type="ECO:0000313" key="1">
    <source>
        <dbReference type="EMBL" id="MDV3103453.1"/>
    </source>
</evidence>
<dbReference type="RefSeq" id="WP_315340172.1">
    <property type="nucleotide sequence ID" value="NZ_JAVDZE010000001.1"/>
</dbReference>
<sequence>MEVLRVKDVKSEVLLKLAKKALEELDEAYLRVPNLDNGKAYLFRGKERVRLMLRILESVDRGDEDAVRDSF</sequence>
<proteinExistence type="predicted"/>
<dbReference type="AlphaFoldDB" id="A0AAE4NSC4"/>